<dbReference type="Gene3D" id="3.40.50.1820">
    <property type="entry name" value="alpha/beta hydrolase"/>
    <property type="match status" value="1"/>
</dbReference>
<keyword evidence="1" id="KW-0812">Transmembrane</keyword>
<dbReference type="EMBL" id="LGKO01000002">
    <property type="protein sequence ID" value="KPL84473.1"/>
    <property type="molecule type" value="Genomic_DNA"/>
</dbReference>
<keyword evidence="1" id="KW-0472">Membrane</keyword>
<reference evidence="3 4" key="1">
    <citation type="submission" date="2015-07" db="EMBL/GenBank/DDBJ databases">
        <title>Whole genome sequence of Thermanaerothrix daxensis DSM 23592.</title>
        <authorList>
            <person name="Hemp J."/>
            <person name="Ward L.M."/>
            <person name="Pace L.A."/>
            <person name="Fischer W.W."/>
        </authorList>
    </citation>
    <scope>NUCLEOTIDE SEQUENCE [LARGE SCALE GENOMIC DNA]</scope>
    <source>
        <strain evidence="3 4">GNS-1</strain>
    </source>
</reference>
<evidence type="ECO:0000313" key="4">
    <source>
        <dbReference type="Proteomes" id="UP000050544"/>
    </source>
</evidence>
<dbReference type="OrthoDB" id="9786110at2"/>
<evidence type="ECO:0000256" key="1">
    <source>
        <dbReference type="SAM" id="Phobius"/>
    </source>
</evidence>
<feature type="transmembrane region" description="Helical" evidence="1">
    <location>
        <begin position="82"/>
        <end position="103"/>
    </location>
</feature>
<sequence length="432" mass="48363">MIWDFLHILGMRLLVWSGVSLGLGTWLWLNPALFWKGVGTQAWLWGAIDAVIAGSILARSVRYLRRPLNLAEANREAIKTRQILKINAGLDLLYLVVGAVLMWRAEGNALIVGHGAGIILQGAFLLGFDLLHLLQVPNEYVLPDFHLFDSEIHQPFLWEGSGRGAALLVHGFPGSPAEVRDLAKALHNQGWSVQAVCLPGHGREIHRLFQSRAIEWVEHVQRALTQLKESHFPVLLIGYSLGSGISTVVASREPPDGLVLIAPFWIDEPPALRIAVGIARLFLPFRINPSLDRRMAFPELKMAIDDLLPALDLNSAEFQRELQALRVPLIFIEQFRWLSQWVRHSAPQIRSRILVIQAVEDPIVRRASTQRLIKMLGTQVDYLEVPGGHDINRRSHPGHTQVRAAIVRFAETISKISGAFERIPARVDRGIP</sequence>
<keyword evidence="1" id="KW-1133">Transmembrane helix</keyword>
<dbReference type="InterPro" id="IPR029058">
    <property type="entry name" value="AB_hydrolase_fold"/>
</dbReference>
<feature type="domain" description="Serine aminopeptidase S33" evidence="2">
    <location>
        <begin position="163"/>
        <end position="379"/>
    </location>
</feature>
<dbReference type="Proteomes" id="UP000050544">
    <property type="component" value="Unassembled WGS sequence"/>
</dbReference>
<dbReference type="RefSeq" id="WP_054520997.1">
    <property type="nucleotide sequence ID" value="NZ_LGKO01000002.1"/>
</dbReference>
<evidence type="ECO:0000313" key="3">
    <source>
        <dbReference type="EMBL" id="KPL84473.1"/>
    </source>
</evidence>
<name>A0A0P6YNV7_9CHLR</name>
<dbReference type="Pfam" id="PF12146">
    <property type="entry name" value="Hydrolase_4"/>
    <property type="match status" value="1"/>
</dbReference>
<dbReference type="InterPro" id="IPR054261">
    <property type="entry name" value="DUF6992"/>
</dbReference>
<keyword evidence="4" id="KW-1185">Reference proteome</keyword>
<dbReference type="Pfam" id="PF22503">
    <property type="entry name" value="DUF6992"/>
    <property type="match status" value="1"/>
</dbReference>
<dbReference type="AlphaFoldDB" id="A0A0P6YNV7"/>
<dbReference type="SUPFAM" id="SSF53474">
    <property type="entry name" value="alpha/beta-Hydrolases"/>
    <property type="match status" value="1"/>
</dbReference>
<accession>A0A0P6YNV7</accession>
<feature type="transmembrane region" description="Helical" evidence="1">
    <location>
        <begin position="42"/>
        <end position="61"/>
    </location>
</feature>
<feature type="transmembrane region" description="Helical" evidence="1">
    <location>
        <begin position="12"/>
        <end position="30"/>
    </location>
</feature>
<protein>
    <recommendedName>
        <fullName evidence="2">Serine aminopeptidase S33 domain-containing protein</fullName>
    </recommendedName>
</protein>
<gene>
    <name evidence="3" type="ORF">SE15_05085</name>
</gene>
<proteinExistence type="predicted"/>
<dbReference type="InterPro" id="IPR022742">
    <property type="entry name" value="Hydrolase_4"/>
</dbReference>
<comment type="caution">
    <text evidence="3">The sequence shown here is derived from an EMBL/GenBank/DDBJ whole genome shotgun (WGS) entry which is preliminary data.</text>
</comment>
<organism evidence="3 4">
    <name type="scientific">Thermanaerothrix daxensis</name>
    <dbReference type="NCBI Taxonomy" id="869279"/>
    <lineage>
        <taxon>Bacteria</taxon>
        <taxon>Bacillati</taxon>
        <taxon>Chloroflexota</taxon>
        <taxon>Anaerolineae</taxon>
        <taxon>Anaerolineales</taxon>
        <taxon>Anaerolineaceae</taxon>
        <taxon>Thermanaerothrix</taxon>
    </lineage>
</organism>
<evidence type="ECO:0000259" key="2">
    <source>
        <dbReference type="Pfam" id="PF12146"/>
    </source>
</evidence>